<reference evidence="2 3" key="1">
    <citation type="submission" date="2019-04" db="EMBL/GenBank/DDBJ databases">
        <title>An improved genome assembly and genetic linkage map for asparagus bean, Vigna unguiculata ssp. sesquipedialis.</title>
        <authorList>
            <person name="Xia Q."/>
            <person name="Zhang R."/>
            <person name="Dong Y."/>
        </authorList>
    </citation>
    <scope>NUCLEOTIDE SEQUENCE [LARGE SCALE GENOMIC DNA]</scope>
    <source>
        <tissue evidence="2">Leaf</tissue>
    </source>
</reference>
<feature type="compositionally biased region" description="Basic and acidic residues" evidence="1">
    <location>
        <begin position="15"/>
        <end position="27"/>
    </location>
</feature>
<evidence type="ECO:0000313" key="3">
    <source>
        <dbReference type="Proteomes" id="UP000501690"/>
    </source>
</evidence>
<evidence type="ECO:0000313" key="2">
    <source>
        <dbReference type="EMBL" id="QCE14809.1"/>
    </source>
</evidence>
<name>A0A4D6NQL3_VIGUN</name>
<evidence type="ECO:0000256" key="1">
    <source>
        <dbReference type="SAM" id="MobiDB-lite"/>
    </source>
</evidence>
<accession>A0A4D6NQL3</accession>
<protein>
    <submittedName>
        <fullName evidence="2">Uncharacterized protein</fullName>
    </submittedName>
</protein>
<dbReference type="Proteomes" id="UP000501690">
    <property type="component" value="Linkage Group LG11"/>
</dbReference>
<sequence>MLGSCSSSRSGGELSFERGDISLRREGSPKRECMGALACRCTFGLGEEPHLWERGGLAQASWSRSGELVSPKRAFEEPPRTSVTISPERESAA</sequence>
<dbReference type="AlphaFoldDB" id="A0A4D6NQL3"/>
<feature type="region of interest" description="Disordered" evidence="1">
    <location>
        <begin position="1"/>
        <end position="27"/>
    </location>
</feature>
<gene>
    <name evidence="2" type="ORF">DEO72_LG11g1815</name>
</gene>
<proteinExistence type="predicted"/>
<feature type="region of interest" description="Disordered" evidence="1">
    <location>
        <begin position="68"/>
        <end position="93"/>
    </location>
</feature>
<keyword evidence="3" id="KW-1185">Reference proteome</keyword>
<dbReference type="EMBL" id="CP039355">
    <property type="protein sequence ID" value="QCE14809.1"/>
    <property type="molecule type" value="Genomic_DNA"/>
</dbReference>
<feature type="compositionally biased region" description="Low complexity" evidence="1">
    <location>
        <begin position="1"/>
        <end position="14"/>
    </location>
</feature>
<organism evidence="2 3">
    <name type="scientific">Vigna unguiculata</name>
    <name type="common">Cowpea</name>
    <dbReference type="NCBI Taxonomy" id="3917"/>
    <lineage>
        <taxon>Eukaryota</taxon>
        <taxon>Viridiplantae</taxon>
        <taxon>Streptophyta</taxon>
        <taxon>Embryophyta</taxon>
        <taxon>Tracheophyta</taxon>
        <taxon>Spermatophyta</taxon>
        <taxon>Magnoliopsida</taxon>
        <taxon>eudicotyledons</taxon>
        <taxon>Gunneridae</taxon>
        <taxon>Pentapetalae</taxon>
        <taxon>rosids</taxon>
        <taxon>fabids</taxon>
        <taxon>Fabales</taxon>
        <taxon>Fabaceae</taxon>
        <taxon>Papilionoideae</taxon>
        <taxon>50 kb inversion clade</taxon>
        <taxon>NPAAA clade</taxon>
        <taxon>indigoferoid/millettioid clade</taxon>
        <taxon>Phaseoleae</taxon>
        <taxon>Vigna</taxon>
    </lineage>
</organism>